<evidence type="ECO:0000256" key="7">
    <source>
        <dbReference type="SAM" id="Phobius"/>
    </source>
</evidence>
<comment type="caution">
    <text evidence="9">The sequence shown here is derived from an EMBL/GenBank/DDBJ whole genome shotgun (WGS) entry which is preliminary data.</text>
</comment>
<dbReference type="Pfam" id="PF00083">
    <property type="entry name" value="Sugar_tr"/>
    <property type="match status" value="1"/>
</dbReference>
<dbReference type="SUPFAM" id="SSF103473">
    <property type="entry name" value="MFS general substrate transporter"/>
    <property type="match status" value="1"/>
</dbReference>
<dbReference type="GO" id="GO:0005351">
    <property type="term" value="F:carbohydrate:proton symporter activity"/>
    <property type="evidence" value="ECO:0007669"/>
    <property type="project" value="TreeGrafter"/>
</dbReference>
<proteinExistence type="inferred from homology"/>
<evidence type="ECO:0000256" key="3">
    <source>
        <dbReference type="ARBA" id="ARBA00022692"/>
    </source>
</evidence>
<dbReference type="AlphaFoldDB" id="A0A4U0TRD9"/>
<dbReference type="OrthoDB" id="6339427at2759"/>
<feature type="transmembrane region" description="Helical" evidence="7">
    <location>
        <begin position="12"/>
        <end position="30"/>
    </location>
</feature>
<keyword evidence="4 7" id="KW-1133">Transmembrane helix</keyword>
<protein>
    <recommendedName>
        <fullName evidence="8">Major facilitator superfamily (MFS) profile domain-containing protein</fullName>
    </recommendedName>
</protein>
<name>A0A4U0TRD9_9PEZI</name>
<dbReference type="PANTHER" id="PTHR48022:SF26">
    <property type="entry name" value="MAJOR FACILITATOR SUPERFAMILY (MFS) PROFILE DOMAIN-CONTAINING PROTEIN-RELATED"/>
    <property type="match status" value="1"/>
</dbReference>
<comment type="similarity">
    <text evidence="2">Belongs to the major facilitator superfamily. Sugar transporter (TC 2.A.1.1) family.</text>
</comment>
<dbReference type="EMBL" id="NAJL01000044">
    <property type="protein sequence ID" value="TKA24422.1"/>
    <property type="molecule type" value="Genomic_DNA"/>
</dbReference>
<dbReference type="Gene3D" id="1.20.1250.20">
    <property type="entry name" value="MFS general substrate transporter like domains"/>
    <property type="match status" value="1"/>
</dbReference>
<evidence type="ECO:0000313" key="10">
    <source>
        <dbReference type="Proteomes" id="UP000308549"/>
    </source>
</evidence>
<dbReference type="InterPro" id="IPR036259">
    <property type="entry name" value="MFS_trans_sf"/>
</dbReference>
<keyword evidence="5 7" id="KW-0472">Membrane</keyword>
<dbReference type="InterPro" id="IPR020846">
    <property type="entry name" value="MFS_dom"/>
</dbReference>
<dbReference type="PROSITE" id="PS50850">
    <property type="entry name" value="MFS"/>
    <property type="match status" value="1"/>
</dbReference>
<accession>A0A4U0TRD9</accession>
<sequence>MDRRYLGGNGEALTIWISVAASTVLTFYGYDQGVFGNVVISRNFLQTFGHPSPDIQGTATSIYNIGCFVGAMSTIFTSDKLGRPCQIIVGGTVIGIGAIIQTASYTVAQIMVGRIMAGLGTGMNTATAGSWQAETSKMQSRGKLVIIQVANCITGFSDSNWLTPGVSFPAGDVVWRFPLAFQLFFVLCIYALCPFLPDSPCLLIRTGKYEAAAPATSSGLSGSASASPSLPITYLFYPETANRTLEDIDRFFETKPKIVVCENALATHLSRLRQYTERDEVVRRELEKGSQGGGWSGDVDDEKAVGGSAVQKLE</sequence>
<feature type="transmembrane region" description="Helical" evidence="7">
    <location>
        <begin position="174"/>
        <end position="196"/>
    </location>
</feature>
<dbReference type="InterPro" id="IPR005828">
    <property type="entry name" value="MFS_sugar_transport-like"/>
</dbReference>
<evidence type="ECO:0000313" key="9">
    <source>
        <dbReference type="EMBL" id="TKA24422.1"/>
    </source>
</evidence>
<feature type="domain" description="Major facilitator superfamily (MFS) profile" evidence="8">
    <location>
        <begin position="17"/>
        <end position="314"/>
    </location>
</feature>
<evidence type="ECO:0000259" key="8">
    <source>
        <dbReference type="PROSITE" id="PS50850"/>
    </source>
</evidence>
<keyword evidence="3 7" id="KW-0812">Transmembrane</keyword>
<feature type="region of interest" description="Disordered" evidence="6">
    <location>
        <begin position="284"/>
        <end position="314"/>
    </location>
</feature>
<evidence type="ECO:0000256" key="2">
    <source>
        <dbReference type="ARBA" id="ARBA00010992"/>
    </source>
</evidence>
<dbReference type="PANTHER" id="PTHR48022">
    <property type="entry name" value="PLASTIDIC GLUCOSE TRANSPORTER 4"/>
    <property type="match status" value="1"/>
</dbReference>
<gene>
    <name evidence="9" type="ORF">B0A50_06742</name>
</gene>
<dbReference type="GO" id="GO:0016020">
    <property type="term" value="C:membrane"/>
    <property type="evidence" value="ECO:0007669"/>
    <property type="project" value="UniProtKB-SubCell"/>
</dbReference>
<evidence type="ECO:0000256" key="5">
    <source>
        <dbReference type="ARBA" id="ARBA00023136"/>
    </source>
</evidence>
<dbReference type="InterPro" id="IPR050360">
    <property type="entry name" value="MFS_Sugar_Transporters"/>
</dbReference>
<feature type="transmembrane region" description="Helical" evidence="7">
    <location>
        <begin position="87"/>
        <end position="108"/>
    </location>
</feature>
<evidence type="ECO:0000256" key="4">
    <source>
        <dbReference type="ARBA" id="ARBA00022989"/>
    </source>
</evidence>
<evidence type="ECO:0000256" key="6">
    <source>
        <dbReference type="SAM" id="MobiDB-lite"/>
    </source>
</evidence>
<evidence type="ECO:0000256" key="1">
    <source>
        <dbReference type="ARBA" id="ARBA00004141"/>
    </source>
</evidence>
<dbReference type="Proteomes" id="UP000308549">
    <property type="component" value="Unassembled WGS sequence"/>
</dbReference>
<organism evidence="9 10">
    <name type="scientific">Salinomyces thailandicus</name>
    <dbReference type="NCBI Taxonomy" id="706561"/>
    <lineage>
        <taxon>Eukaryota</taxon>
        <taxon>Fungi</taxon>
        <taxon>Dikarya</taxon>
        <taxon>Ascomycota</taxon>
        <taxon>Pezizomycotina</taxon>
        <taxon>Dothideomycetes</taxon>
        <taxon>Dothideomycetidae</taxon>
        <taxon>Mycosphaerellales</taxon>
        <taxon>Teratosphaeriaceae</taxon>
        <taxon>Salinomyces</taxon>
    </lineage>
</organism>
<comment type="subcellular location">
    <subcellularLocation>
        <location evidence="1">Membrane</location>
        <topology evidence="1">Multi-pass membrane protein</topology>
    </subcellularLocation>
</comment>
<reference evidence="9 10" key="1">
    <citation type="submission" date="2017-03" db="EMBL/GenBank/DDBJ databases">
        <title>Genomes of endolithic fungi from Antarctica.</title>
        <authorList>
            <person name="Coleine C."/>
            <person name="Masonjones S."/>
            <person name="Stajich J.E."/>
        </authorList>
    </citation>
    <scope>NUCLEOTIDE SEQUENCE [LARGE SCALE GENOMIC DNA]</scope>
    <source>
        <strain evidence="9 10">CCFEE 6315</strain>
    </source>
</reference>
<keyword evidence="10" id="KW-1185">Reference proteome</keyword>